<proteinExistence type="predicted"/>
<dbReference type="InterPro" id="IPR010181">
    <property type="entry name" value="CGCAxxGCC_motif"/>
</dbReference>
<comment type="caution">
    <text evidence="1">The sequence shown here is derived from an EMBL/GenBank/DDBJ whole genome shotgun (WGS) entry which is preliminary data.</text>
</comment>
<reference evidence="1" key="1">
    <citation type="submission" date="2023-07" db="EMBL/GenBank/DDBJ databases">
        <title>Between Cages and Wild: Unraveling the Impact of Captivity on Animal Microbiomes and Antimicrobial Resistance.</title>
        <authorList>
            <person name="Schmartz G.P."/>
            <person name="Rehner J."/>
            <person name="Schuff M.J."/>
            <person name="Becker S.L."/>
            <person name="Kravczyk M."/>
            <person name="Gurevich A."/>
            <person name="Francke R."/>
            <person name="Mueller R."/>
            <person name="Keller V."/>
            <person name="Keller A."/>
        </authorList>
    </citation>
    <scope>NUCLEOTIDE SEQUENCE</scope>
    <source>
        <strain evidence="1">S12M_St_49</strain>
    </source>
</reference>
<keyword evidence="2" id="KW-1185">Reference proteome</keyword>
<evidence type="ECO:0000313" key="1">
    <source>
        <dbReference type="EMBL" id="MDO4841146.1"/>
    </source>
</evidence>
<gene>
    <name evidence="1" type="ORF">Q3982_00510</name>
</gene>
<name>A0AA43RHX0_9ACTN</name>
<dbReference type="Proteomes" id="UP001168575">
    <property type="component" value="Unassembled WGS sequence"/>
</dbReference>
<protein>
    <submittedName>
        <fullName evidence="1">C-GCAxxG-C-C family protein</fullName>
    </submittedName>
</protein>
<accession>A0AA43RHX0</accession>
<dbReference type="EMBL" id="JAUMVS010000003">
    <property type="protein sequence ID" value="MDO4841146.1"/>
    <property type="molecule type" value="Genomic_DNA"/>
</dbReference>
<dbReference type="AlphaFoldDB" id="A0AA43RHX0"/>
<evidence type="ECO:0000313" key="2">
    <source>
        <dbReference type="Proteomes" id="UP001168575"/>
    </source>
</evidence>
<organism evidence="1 2">
    <name type="scientific">Phoenicibacter congonensis</name>
    <dbReference type="NCBI Taxonomy" id="1944646"/>
    <lineage>
        <taxon>Bacteria</taxon>
        <taxon>Bacillati</taxon>
        <taxon>Actinomycetota</taxon>
        <taxon>Coriobacteriia</taxon>
        <taxon>Eggerthellales</taxon>
        <taxon>Eggerthellaceae</taxon>
        <taxon>Phoenicibacter</taxon>
    </lineage>
</organism>
<dbReference type="NCBIfam" id="TIGR01909">
    <property type="entry name" value="C_GCAxxG_C_C"/>
    <property type="match status" value="1"/>
</dbReference>
<sequence>MSITKEEIVDLFMKQIDCGSVVASQFTEETGKSESDLMKATGGFGGGFFCGGTCGAIAAANVVIGMKYGIDTPGDEEGKTELIKKVTEFNSKMQEKYASFSCPDLLGSDLQTAAESGKMMEFCPAFCKEVIDTLKEVI</sequence>
<dbReference type="Pfam" id="PF09719">
    <property type="entry name" value="C_GCAxxG_C_C"/>
    <property type="match status" value="1"/>
</dbReference>